<evidence type="ECO:0000256" key="4">
    <source>
        <dbReference type="ARBA" id="ARBA00022801"/>
    </source>
</evidence>
<dbReference type="EMBL" id="GL832960">
    <property type="protein sequence ID" value="EGD82073.1"/>
    <property type="molecule type" value="Genomic_DNA"/>
</dbReference>
<dbReference type="Pfam" id="PF00293">
    <property type="entry name" value="NUDIX"/>
    <property type="match status" value="1"/>
</dbReference>
<organism evidence="9">
    <name type="scientific">Salpingoeca rosetta (strain ATCC 50818 / BSB-021)</name>
    <dbReference type="NCBI Taxonomy" id="946362"/>
    <lineage>
        <taxon>Eukaryota</taxon>
        <taxon>Choanoflagellata</taxon>
        <taxon>Craspedida</taxon>
        <taxon>Salpingoecidae</taxon>
        <taxon>Salpingoeca</taxon>
    </lineage>
</organism>
<evidence type="ECO:0000256" key="1">
    <source>
        <dbReference type="ARBA" id="ARBA00001936"/>
    </source>
</evidence>
<evidence type="ECO:0000259" key="7">
    <source>
        <dbReference type="PROSITE" id="PS51462"/>
    </source>
</evidence>
<dbReference type="PANTHER" id="PTHR12992:SF11">
    <property type="entry name" value="MITOCHONDRIAL COENZYME A DIPHOSPHATASE NUDT8"/>
    <property type="match status" value="1"/>
</dbReference>
<gene>
    <name evidence="8" type="ORF">PTSG_02754</name>
</gene>
<dbReference type="GO" id="GO:0046872">
    <property type="term" value="F:metal ion binding"/>
    <property type="evidence" value="ECO:0007669"/>
    <property type="project" value="UniProtKB-KW"/>
</dbReference>
<proteinExistence type="predicted"/>
<dbReference type="OMA" id="WERPWDR"/>
<comment type="cofactor">
    <cofactor evidence="1">
        <name>Mn(2+)</name>
        <dbReference type="ChEBI" id="CHEBI:29035"/>
    </cofactor>
</comment>
<evidence type="ECO:0000256" key="2">
    <source>
        <dbReference type="ARBA" id="ARBA00001946"/>
    </source>
</evidence>
<dbReference type="Proteomes" id="UP000007799">
    <property type="component" value="Unassembled WGS sequence"/>
</dbReference>
<evidence type="ECO:0000256" key="6">
    <source>
        <dbReference type="ARBA" id="ARBA00023211"/>
    </source>
</evidence>
<keyword evidence="9" id="KW-1185">Reference proteome</keyword>
<evidence type="ECO:0000256" key="3">
    <source>
        <dbReference type="ARBA" id="ARBA00022723"/>
    </source>
</evidence>
<keyword evidence="3" id="KW-0479">Metal-binding</keyword>
<dbReference type="PANTHER" id="PTHR12992">
    <property type="entry name" value="NUDIX HYDROLASE"/>
    <property type="match status" value="1"/>
</dbReference>
<evidence type="ECO:0000256" key="5">
    <source>
        <dbReference type="ARBA" id="ARBA00022842"/>
    </source>
</evidence>
<dbReference type="AlphaFoldDB" id="F2U379"/>
<dbReference type="SUPFAM" id="SSF55811">
    <property type="entry name" value="Nudix"/>
    <property type="match status" value="1"/>
</dbReference>
<dbReference type="InterPro" id="IPR015797">
    <property type="entry name" value="NUDIX_hydrolase-like_dom_sf"/>
</dbReference>
<accession>F2U379</accession>
<sequence length="242" mass="26581">MPVVVVMTAIVARVWTKVSAISALVPRVRSMHRWAVLPPKPVPEEALDNICTPQALDAMEKRLATLKRVDLTPHSKRHAAILLPLCLNKEGQPCVLFTLRSEHLNRHGGQVSFPGGMVDDDDETVEAAAARECLEEIGIAPKRILGRWHDVTAKDKTLSVTPVIGYLGTVYPEDITPNLNEVAETFIVPCRDLLNPDMRSTWKAPGLGSLPQFDSGPHCIWGMTAYVLAGVFNSIILPYGSY</sequence>
<keyword evidence="4" id="KW-0378">Hydrolase</keyword>
<name>F2U379_SALR5</name>
<dbReference type="Gene3D" id="3.90.79.10">
    <property type="entry name" value="Nucleoside Triphosphate Pyrophosphohydrolase"/>
    <property type="match status" value="1"/>
</dbReference>
<dbReference type="InterPro" id="IPR000086">
    <property type="entry name" value="NUDIX_hydrolase_dom"/>
</dbReference>
<reference evidence="8" key="1">
    <citation type="submission" date="2009-08" db="EMBL/GenBank/DDBJ databases">
        <title>Annotation of Salpingoeca rosetta.</title>
        <authorList>
            <consortium name="The Broad Institute Genome Sequencing Platform"/>
            <person name="Russ C."/>
            <person name="Cuomo C."/>
            <person name="Burger G."/>
            <person name="Gray M.W."/>
            <person name="Holland P.W.H."/>
            <person name="King N."/>
            <person name="Lang F.B.F."/>
            <person name="Roger A.J."/>
            <person name="Ruiz-Trillo I."/>
            <person name="Young S.K."/>
            <person name="Zeng Q."/>
            <person name="Gargeya S."/>
            <person name="Alvarado L."/>
            <person name="Berlin A."/>
            <person name="Chapman S.B."/>
            <person name="Chen Z."/>
            <person name="Freedman E."/>
            <person name="Gellesch M."/>
            <person name="Goldberg J."/>
            <person name="Griggs A."/>
            <person name="Gujja S."/>
            <person name="Heilman E."/>
            <person name="Heiman D."/>
            <person name="Howarth C."/>
            <person name="Mehta T."/>
            <person name="Neiman D."/>
            <person name="Pearson M."/>
            <person name="Roberts A."/>
            <person name="Saif S."/>
            <person name="Shea T."/>
            <person name="Shenoy N."/>
            <person name="Sisk P."/>
            <person name="Stolte C."/>
            <person name="Sykes S."/>
            <person name="White J."/>
            <person name="Yandava C."/>
            <person name="Haas B."/>
            <person name="Nusbaum C."/>
            <person name="Birren B."/>
        </authorList>
    </citation>
    <scope>NUCLEOTIDE SEQUENCE [LARGE SCALE GENOMIC DNA]</scope>
    <source>
        <strain evidence="8">ATCC 50818</strain>
    </source>
</reference>
<dbReference type="FunCoup" id="F2U379">
    <property type="interactions" value="282"/>
</dbReference>
<comment type="cofactor">
    <cofactor evidence="2">
        <name>Mg(2+)</name>
        <dbReference type="ChEBI" id="CHEBI:18420"/>
    </cofactor>
</comment>
<dbReference type="GO" id="GO:0010945">
    <property type="term" value="F:coenzyme A diphosphatase activity"/>
    <property type="evidence" value="ECO:0007669"/>
    <property type="project" value="InterPro"/>
</dbReference>
<dbReference type="RefSeq" id="XP_004996256.1">
    <property type="nucleotide sequence ID" value="XM_004996199.1"/>
</dbReference>
<keyword evidence="5" id="KW-0460">Magnesium</keyword>
<dbReference type="InParanoid" id="F2U379"/>
<dbReference type="GeneID" id="16076842"/>
<dbReference type="InterPro" id="IPR045121">
    <property type="entry name" value="CoAse"/>
</dbReference>
<dbReference type="KEGG" id="sre:PTSG_02754"/>
<protein>
    <recommendedName>
        <fullName evidence="7">Nudix hydrolase domain-containing protein</fullName>
    </recommendedName>
</protein>
<dbReference type="CDD" id="cd03426">
    <property type="entry name" value="NUDIX_CoAse_Nudt7"/>
    <property type="match status" value="1"/>
</dbReference>
<dbReference type="PROSITE" id="PS51462">
    <property type="entry name" value="NUDIX"/>
    <property type="match status" value="1"/>
</dbReference>
<evidence type="ECO:0000313" key="9">
    <source>
        <dbReference type="Proteomes" id="UP000007799"/>
    </source>
</evidence>
<feature type="domain" description="Nudix hydrolase" evidence="7">
    <location>
        <begin position="76"/>
        <end position="211"/>
    </location>
</feature>
<evidence type="ECO:0000313" key="8">
    <source>
        <dbReference type="EMBL" id="EGD82073.1"/>
    </source>
</evidence>
<keyword evidence="6" id="KW-0464">Manganese</keyword>
<dbReference type="eggNOG" id="KOG3069">
    <property type="taxonomic scope" value="Eukaryota"/>
</dbReference>
<dbReference type="OrthoDB" id="206213at2759"/>
<dbReference type="STRING" id="946362.F2U379"/>